<evidence type="ECO:0000256" key="4">
    <source>
        <dbReference type="ARBA" id="ARBA00022692"/>
    </source>
</evidence>
<comment type="subcellular location">
    <subcellularLocation>
        <location evidence="1">Cell membrane</location>
        <topology evidence="1">Multi-pass membrane protein</topology>
    </subcellularLocation>
</comment>
<dbReference type="PANTHER" id="PTHR34390">
    <property type="entry name" value="UPF0442 PROTEIN YJJB-RELATED"/>
    <property type="match status" value="1"/>
</dbReference>
<dbReference type="GO" id="GO:0022857">
    <property type="term" value="F:transmembrane transporter activity"/>
    <property type="evidence" value="ECO:0007669"/>
    <property type="project" value="InterPro"/>
</dbReference>
<dbReference type="Proteomes" id="UP000676325">
    <property type="component" value="Unassembled WGS sequence"/>
</dbReference>
<keyword evidence="5 9" id="KW-1133">Transmembrane helix</keyword>
<reference evidence="12" key="1">
    <citation type="submission" date="2021-04" db="EMBL/GenBank/DDBJ databases">
        <title>Genome based classification of Actinospica acidithermotolerans sp. nov., an actinobacterium isolated from an Indonesian hot spring.</title>
        <authorList>
            <person name="Kusuma A.B."/>
            <person name="Putra K.E."/>
            <person name="Nafisah S."/>
            <person name="Loh J."/>
            <person name="Nouioui I."/>
            <person name="Goodfellow M."/>
        </authorList>
    </citation>
    <scope>NUCLEOTIDE SEQUENCE</scope>
    <source>
        <strain evidence="12">MGRD01-02</strain>
    </source>
</reference>
<evidence type="ECO:0000259" key="11">
    <source>
        <dbReference type="Pfam" id="PF12821"/>
    </source>
</evidence>
<dbReference type="AlphaFoldDB" id="A0A941EHN1"/>
<feature type="region of interest" description="Disordered" evidence="8">
    <location>
        <begin position="1"/>
        <end position="56"/>
    </location>
</feature>
<dbReference type="InterPro" id="IPR010619">
    <property type="entry name" value="ThrE-like_N"/>
</dbReference>
<feature type="compositionally biased region" description="Low complexity" evidence="8">
    <location>
        <begin position="47"/>
        <end position="56"/>
    </location>
</feature>
<dbReference type="Pfam" id="PF06738">
    <property type="entry name" value="ThrE"/>
    <property type="match status" value="1"/>
</dbReference>
<evidence type="ECO:0000256" key="1">
    <source>
        <dbReference type="ARBA" id="ARBA00004651"/>
    </source>
</evidence>
<organism evidence="12 13">
    <name type="scientific">Actinospica acidithermotolerans</name>
    <dbReference type="NCBI Taxonomy" id="2828514"/>
    <lineage>
        <taxon>Bacteria</taxon>
        <taxon>Bacillati</taxon>
        <taxon>Actinomycetota</taxon>
        <taxon>Actinomycetes</taxon>
        <taxon>Catenulisporales</taxon>
        <taxon>Actinospicaceae</taxon>
        <taxon>Actinospica</taxon>
    </lineage>
</organism>
<feature type="transmembrane region" description="Helical" evidence="9">
    <location>
        <begin position="355"/>
        <end position="372"/>
    </location>
</feature>
<evidence type="ECO:0000313" key="13">
    <source>
        <dbReference type="Proteomes" id="UP000676325"/>
    </source>
</evidence>
<comment type="caution">
    <text evidence="12">The sequence shown here is derived from an EMBL/GenBank/DDBJ whole genome shotgun (WGS) entry which is preliminary data.</text>
</comment>
<feature type="domain" description="Threonine/Serine exporter ThrE" evidence="11">
    <location>
        <begin position="357"/>
        <end position="481"/>
    </location>
</feature>
<protein>
    <submittedName>
        <fullName evidence="12">Threonine/serine exporter family protein</fullName>
    </submittedName>
</protein>
<evidence type="ECO:0000256" key="6">
    <source>
        <dbReference type="ARBA" id="ARBA00023136"/>
    </source>
</evidence>
<proteinExistence type="inferred from homology"/>
<evidence type="ECO:0000256" key="5">
    <source>
        <dbReference type="ARBA" id="ARBA00022989"/>
    </source>
</evidence>
<comment type="similarity">
    <text evidence="7">Belongs to the ThrE exporter (TC 2.A.79) family.</text>
</comment>
<feature type="transmembrane region" description="Helical" evidence="9">
    <location>
        <begin position="403"/>
        <end position="422"/>
    </location>
</feature>
<accession>A0A941EHN1</accession>
<keyword evidence="2" id="KW-1003">Cell membrane</keyword>
<feature type="non-terminal residue" evidence="12">
    <location>
        <position position="489"/>
    </location>
</feature>
<feature type="transmembrane region" description="Helical" evidence="9">
    <location>
        <begin position="317"/>
        <end position="340"/>
    </location>
</feature>
<sequence>MVEQDSRDGGIPGSAGQERAWQDRMRTLLRTNPSERPDEQPEGMHEGPAVGPVAGPVTGPVAERAAGPVAGLAAGPVETTGTNQTPRVRSVLDLALRLGELLLASGEAAEDVEAGMLAVVHGYGLVRCDVNVTFTMLTIAYQATLADPAWTASRGVRRRGSDYTRLAAAHDLVRDIGEGGMTVEEAYRRLLEIRRRRQTYSEWQTAGMTALLAGAASVLVGGSWLVFLSACLGALVGHLLASALAVRGLPEFYQYAAAAMPAATAAIALDLAHAEVRSSAVITGGLFALLPGRALVAAVQDGLTAFYITSAARLIEVFYIIVGIVCGISVVLRGGIAFGIDLNPADNLLIPSRPWLQTLAAAVLGLTFGVVLQVRQRLLGYAAVSAALVWICDAGLLKGGVSPTIAVAATSVLLGLGGQLIARRHATSGLPFTIPGLVALLPGSQTYLGVLFIVRGQTGFGAAHLFTAASTGLGLAVGVNLGGELARLI</sequence>
<feature type="compositionally biased region" description="Basic and acidic residues" evidence="8">
    <location>
        <begin position="33"/>
        <end position="45"/>
    </location>
</feature>
<dbReference type="InterPro" id="IPR024528">
    <property type="entry name" value="ThrE_2"/>
</dbReference>
<keyword evidence="13" id="KW-1185">Reference proteome</keyword>
<dbReference type="PANTHER" id="PTHR34390:SF1">
    <property type="entry name" value="SUCCINATE TRANSPORTER SUBUNIT YJJB-RELATED"/>
    <property type="match status" value="1"/>
</dbReference>
<dbReference type="InterPro" id="IPR050539">
    <property type="entry name" value="ThrE_Dicarb/AminoAcid_Exp"/>
</dbReference>
<dbReference type="Pfam" id="PF12821">
    <property type="entry name" value="ThrE_2"/>
    <property type="match status" value="1"/>
</dbReference>
<keyword evidence="4 9" id="KW-0812">Transmembrane</keyword>
<feature type="transmembrane region" description="Helical" evidence="9">
    <location>
        <begin position="226"/>
        <end position="245"/>
    </location>
</feature>
<evidence type="ECO:0000256" key="2">
    <source>
        <dbReference type="ARBA" id="ARBA00022475"/>
    </source>
</evidence>
<dbReference type="EMBL" id="JAGSOH010000141">
    <property type="protein sequence ID" value="MBR7830583.1"/>
    <property type="molecule type" value="Genomic_DNA"/>
</dbReference>
<feature type="transmembrane region" description="Helical" evidence="9">
    <location>
        <begin position="460"/>
        <end position="481"/>
    </location>
</feature>
<feature type="transmembrane region" description="Helical" evidence="9">
    <location>
        <begin position="434"/>
        <end position="454"/>
    </location>
</feature>
<feature type="transmembrane region" description="Helical" evidence="9">
    <location>
        <begin position="252"/>
        <end position="272"/>
    </location>
</feature>
<dbReference type="GO" id="GO:0005886">
    <property type="term" value="C:plasma membrane"/>
    <property type="evidence" value="ECO:0007669"/>
    <property type="project" value="UniProtKB-SubCell"/>
</dbReference>
<evidence type="ECO:0000256" key="7">
    <source>
        <dbReference type="ARBA" id="ARBA00034125"/>
    </source>
</evidence>
<feature type="domain" description="Threonine/serine exporter-like N-terminal" evidence="10">
    <location>
        <begin position="93"/>
        <end position="333"/>
    </location>
</feature>
<dbReference type="GO" id="GO:0015744">
    <property type="term" value="P:succinate transport"/>
    <property type="evidence" value="ECO:0007669"/>
    <property type="project" value="TreeGrafter"/>
</dbReference>
<evidence type="ECO:0000256" key="9">
    <source>
        <dbReference type="SAM" id="Phobius"/>
    </source>
</evidence>
<evidence type="ECO:0000313" key="12">
    <source>
        <dbReference type="EMBL" id="MBR7830583.1"/>
    </source>
</evidence>
<keyword evidence="6 9" id="KW-0472">Membrane</keyword>
<gene>
    <name evidence="12" type="ORF">KDK95_30055</name>
</gene>
<evidence type="ECO:0000256" key="3">
    <source>
        <dbReference type="ARBA" id="ARBA00022519"/>
    </source>
</evidence>
<evidence type="ECO:0000259" key="10">
    <source>
        <dbReference type="Pfam" id="PF06738"/>
    </source>
</evidence>
<evidence type="ECO:0000256" key="8">
    <source>
        <dbReference type="SAM" id="MobiDB-lite"/>
    </source>
</evidence>
<dbReference type="RefSeq" id="WP_212521707.1">
    <property type="nucleotide sequence ID" value="NZ_JAGSOH010000141.1"/>
</dbReference>
<keyword evidence="3" id="KW-0997">Cell inner membrane</keyword>
<name>A0A941EHN1_9ACTN</name>